<dbReference type="PANTHER" id="PTHR30381">
    <property type="entry name" value="FLAGELLAR P-RING PERIPLASMIC PROTEIN FLGI"/>
    <property type="match status" value="1"/>
</dbReference>
<accession>A0A6M5YHP6</accession>
<comment type="function">
    <text evidence="1">Assembles around the rod to form the L-ring and probably protects the motor/basal body from shearing forces during rotation.</text>
</comment>
<dbReference type="KEGG" id="ftj:FTUN_0554"/>
<dbReference type="EMBL" id="CP053452">
    <property type="protein sequence ID" value="QJW93054.1"/>
    <property type="molecule type" value="Genomic_DNA"/>
</dbReference>
<comment type="subcellular location">
    <subcellularLocation>
        <location evidence="2">Bacterial flagellum basal body</location>
    </subcellularLocation>
</comment>
<proteinExistence type="predicted"/>
<dbReference type="InterPro" id="IPR001782">
    <property type="entry name" value="Flag_FlgI"/>
</dbReference>
<dbReference type="GO" id="GO:0005198">
    <property type="term" value="F:structural molecule activity"/>
    <property type="evidence" value="ECO:0007669"/>
    <property type="project" value="InterPro"/>
</dbReference>
<organism evidence="5 6">
    <name type="scientific">Frigoriglobus tundricola</name>
    <dbReference type="NCBI Taxonomy" id="2774151"/>
    <lineage>
        <taxon>Bacteria</taxon>
        <taxon>Pseudomonadati</taxon>
        <taxon>Planctomycetota</taxon>
        <taxon>Planctomycetia</taxon>
        <taxon>Gemmatales</taxon>
        <taxon>Gemmataceae</taxon>
        <taxon>Frigoriglobus</taxon>
    </lineage>
</organism>
<dbReference type="PRINTS" id="PR01010">
    <property type="entry name" value="FLGPRINGFLGI"/>
</dbReference>
<dbReference type="GO" id="GO:0009428">
    <property type="term" value="C:bacterial-type flagellum basal body, distal rod, P ring"/>
    <property type="evidence" value="ECO:0007669"/>
    <property type="project" value="InterPro"/>
</dbReference>
<dbReference type="PANTHER" id="PTHR30381:SF0">
    <property type="entry name" value="FLAGELLAR P-RING PROTEIN"/>
    <property type="match status" value="1"/>
</dbReference>
<keyword evidence="3" id="KW-0732">Signal</keyword>
<evidence type="ECO:0000256" key="2">
    <source>
        <dbReference type="ARBA" id="ARBA00004117"/>
    </source>
</evidence>
<dbReference type="AlphaFoldDB" id="A0A6M5YHP6"/>
<evidence type="ECO:0000313" key="5">
    <source>
        <dbReference type="EMBL" id="QJW93054.1"/>
    </source>
</evidence>
<evidence type="ECO:0000256" key="4">
    <source>
        <dbReference type="ARBA" id="ARBA00023143"/>
    </source>
</evidence>
<dbReference type="GO" id="GO:0030288">
    <property type="term" value="C:outer membrane-bounded periplasmic space"/>
    <property type="evidence" value="ECO:0007669"/>
    <property type="project" value="InterPro"/>
</dbReference>
<dbReference type="GO" id="GO:0071973">
    <property type="term" value="P:bacterial-type flagellum-dependent cell motility"/>
    <property type="evidence" value="ECO:0007669"/>
    <property type="project" value="InterPro"/>
</dbReference>
<evidence type="ECO:0000256" key="1">
    <source>
        <dbReference type="ARBA" id="ARBA00002591"/>
    </source>
</evidence>
<dbReference type="RefSeq" id="WP_171469329.1">
    <property type="nucleotide sequence ID" value="NZ_CP053452.2"/>
</dbReference>
<gene>
    <name evidence="5" type="ORF">FTUN_0554</name>
</gene>
<dbReference type="Proteomes" id="UP000503447">
    <property type="component" value="Chromosome"/>
</dbReference>
<name>A0A6M5YHP6_9BACT</name>
<keyword evidence="6" id="KW-1185">Reference proteome</keyword>
<sequence>MPIATIVLAVLTLVPRQAERALYGYGIVIGPPGSGGHEPLTRQLTGDLLELRCGLPTYLAQPFAGLLERAGAVSAVLVASSVTAGAQVGEQLNAIVCPLDSASDLRGRFLLGTGLRAPDGVVYAIAWGRAFGGGPFKATRLRAVVTAPVPAR</sequence>
<reference evidence="6" key="1">
    <citation type="submission" date="2020-05" db="EMBL/GenBank/DDBJ databases">
        <title>Frigoriglobus tundricola gen. nov., sp. nov., a psychrotolerant cellulolytic planctomycete of the family Gemmataceae with two divergent copies of 16S rRNA gene.</title>
        <authorList>
            <person name="Kulichevskaya I.S."/>
            <person name="Ivanova A.A."/>
            <person name="Naumoff D.G."/>
            <person name="Beletsky A.V."/>
            <person name="Rijpstra W.I.C."/>
            <person name="Sinninghe Damste J.S."/>
            <person name="Mardanov A.V."/>
            <person name="Ravin N.V."/>
            <person name="Dedysh S.N."/>
        </authorList>
    </citation>
    <scope>NUCLEOTIDE SEQUENCE [LARGE SCALE GENOMIC DNA]</scope>
    <source>
        <strain evidence="6">PL17</strain>
    </source>
</reference>
<keyword evidence="4" id="KW-0975">Bacterial flagellum</keyword>
<dbReference type="Pfam" id="PF02119">
    <property type="entry name" value="FlgI"/>
    <property type="match status" value="1"/>
</dbReference>
<evidence type="ECO:0000313" key="6">
    <source>
        <dbReference type="Proteomes" id="UP000503447"/>
    </source>
</evidence>
<protein>
    <submittedName>
        <fullName evidence="5">Uncharacterized protein</fullName>
    </submittedName>
</protein>
<evidence type="ECO:0000256" key="3">
    <source>
        <dbReference type="ARBA" id="ARBA00022729"/>
    </source>
</evidence>